<dbReference type="InterPro" id="IPR051680">
    <property type="entry name" value="ATP-dep_Glu-Cys_Ligase-2"/>
</dbReference>
<gene>
    <name evidence="2" type="ORF">CRP01_25150</name>
</gene>
<keyword evidence="3" id="KW-1185">Reference proteome</keyword>
<dbReference type="AlphaFoldDB" id="A0A2D0N623"/>
<feature type="domain" description="DUF403" evidence="1">
    <location>
        <begin position="1"/>
        <end position="310"/>
    </location>
</feature>
<dbReference type="PANTHER" id="PTHR34595">
    <property type="entry name" value="BLR5612 PROTEIN"/>
    <property type="match status" value="1"/>
</dbReference>
<dbReference type="Pfam" id="PF04168">
    <property type="entry name" value="Alpha-E"/>
    <property type="match status" value="1"/>
</dbReference>
<proteinExistence type="predicted"/>
<dbReference type="RefSeq" id="WP_099152869.1">
    <property type="nucleotide sequence ID" value="NZ_PDUD01000029.1"/>
</dbReference>
<evidence type="ECO:0000313" key="3">
    <source>
        <dbReference type="Proteomes" id="UP000223913"/>
    </source>
</evidence>
<protein>
    <recommendedName>
        <fullName evidence="1">DUF403 domain-containing protein</fullName>
    </recommendedName>
</protein>
<dbReference type="Proteomes" id="UP000223913">
    <property type="component" value="Unassembled WGS sequence"/>
</dbReference>
<evidence type="ECO:0000313" key="2">
    <source>
        <dbReference type="EMBL" id="PHN03836.1"/>
    </source>
</evidence>
<dbReference type="InterPro" id="IPR007296">
    <property type="entry name" value="DUF403"/>
</dbReference>
<dbReference type="EMBL" id="PDUD01000029">
    <property type="protein sequence ID" value="PHN03836.1"/>
    <property type="molecule type" value="Genomic_DNA"/>
</dbReference>
<dbReference type="OrthoDB" id="9803532at2"/>
<evidence type="ECO:0000259" key="1">
    <source>
        <dbReference type="Pfam" id="PF04168"/>
    </source>
</evidence>
<reference evidence="2 3" key="1">
    <citation type="submission" date="2017-10" db="EMBL/GenBank/DDBJ databases">
        <title>The draft genome sequence of Lewinella nigricans NBRC 102662.</title>
        <authorList>
            <person name="Wang K."/>
        </authorList>
    </citation>
    <scope>NUCLEOTIDE SEQUENCE [LARGE SCALE GENOMIC DNA]</scope>
    <source>
        <strain evidence="2 3">NBRC 102662</strain>
    </source>
</reference>
<name>A0A2D0N623_FLAN2</name>
<dbReference type="PANTHER" id="PTHR34595:SF7">
    <property type="entry name" value="SLL1039 PROTEIN"/>
    <property type="match status" value="1"/>
</dbReference>
<comment type="caution">
    <text evidence="2">The sequence shown here is derived from an EMBL/GenBank/DDBJ whole genome shotgun (WGS) entry which is preliminary data.</text>
</comment>
<sequence>MLSRVANSIYWMNRYIERAENHARFIGVTFNLILDMPKHEKAQWEPMLYASGDYDTFKSFYPQSNRSNILRFMSFDERNPNAILSCVHKARENARSIREIISKEMWEHINQFYHSCKEASRREKWKIDDWQDFFNQVKMDSQLYYGIVDSTFTRNEGYQFSRLGRYLERADKTSRFVDVKYFILLPDVHEVGSNLDVLQWSAVLKSVSAFNMYRQAYLTINPAQIVEYLMLDRYFPRSLFYCLKEVEEAIIQITGHQNKQHPAVRIIGKLRSEMEYNDINDIFKIGLHESLDIFQQKLNKVGNVIHESYFALKPEPETEEQEMEQ</sequence>
<organism evidence="2 3">
    <name type="scientific">Flavilitoribacter nigricans (strain ATCC 23147 / DSM 23189 / NBRC 102662 / NCIMB 1420 / SS-2)</name>
    <name type="common">Lewinella nigricans</name>
    <dbReference type="NCBI Taxonomy" id="1122177"/>
    <lineage>
        <taxon>Bacteria</taxon>
        <taxon>Pseudomonadati</taxon>
        <taxon>Bacteroidota</taxon>
        <taxon>Saprospiria</taxon>
        <taxon>Saprospirales</taxon>
        <taxon>Lewinellaceae</taxon>
        <taxon>Flavilitoribacter</taxon>
    </lineage>
</organism>
<accession>A0A2D0N623</accession>